<gene>
    <name evidence="8" type="ORF">F503_00973</name>
</gene>
<evidence type="ECO:0000256" key="5">
    <source>
        <dbReference type="ARBA" id="ARBA00025651"/>
    </source>
</evidence>
<evidence type="ECO:0000256" key="1">
    <source>
        <dbReference type="ARBA" id="ARBA00006199"/>
    </source>
</evidence>
<dbReference type="GO" id="GO:0070628">
    <property type="term" value="F:proteasome binding"/>
    <property type="evidence" value="ECO:0007669"/>
    <property type="project" value="TreeGrafter"/>
</dbReference>
<feature type="region of interest" description="Disordered" evidence="7">
    <location>
        <begin position="1"/>
        <end position="71"/>
    </location>
</feature>
<comment type="subunit">
    <text evidence="2 6">Binds the proteasome.</text>
</comment>
<reference evidence="8 9" key="1">
    <citation type="journal article" date="2013" name="BMC Genomics">
        <title>The genome and transcriptome of the pine saprophyte Ophiostoma piceae, and a comparison with the bark beetle-associated pine pathogen Grosmannia clavigera.</title>
        <authorList>
            <person name="Haridas S."/>
            <person name="Wang Y."/>
            <person name="Lim L."/>
            <person name="Massoumi Alamouti S."/>
            <person name="Jackman S."/>
            <person name="Docking R."/>
            <person name="Robertson G."/>
            <person name="Birol I."/>
            <person name="Bohlmann J."/>
            <person name="Breuil C."/>
        </authorList>
    </citation>
    <scope>NUCLEOTIDE SEQUENCE [LARGE SCALE GENOMIC DNA]</scope>
    <source>
        <strain evidence="8 9">UAMH 11346</strain>
    </source>
</reference>
<evidence type="ECO:0000256" key="7">
    <source>
        <dbReference type="SAM" id="MobiDB-lite"/>
    </source>
</evidence>
<keyword evidence="4 6" id="KW-0539">Nucleus</keyword>
<dbReference type="EMBL" id="KE148149">
    <property type="protein sequence ID" value="EPE08190.1"/>
    <property type="molecule type" value="Genomic_DNA"/>
</dbReference>
<keyword evidence="6" id="KW-0653">Protein transport</keyword>
<evidence type="ECO:0000256" key="6">
    <source>
        <dbReference type="RuleBase" id="RU368013"/>
    </source>
</evidence>
<keyword evidence="6" id="KW-0813">Transport</keyword>
<dbReference type="GO" id="GO:0071630">
    <property type="term" value="P:nuclear protein quality control by the ubiquitin-proteasome system"/>
    <property type="evidence" value="ECO:0007669"/>
    <property type="project" value="UniProtKB-UniRule"/>
</dbReference>
<dbReference type="OMA" id="DYTPHFL"/>
<name>S3D498_OPHP1</name>
<evidence type="ECO:0000313" key="8">
    <source>
        <dbReference type="EMBL" id="EPE08190.1"/>
    </source>
</evidence>
<sequence length="306" mass="33778">MNVLLSPQPPLLPHQHESPRHSPSRSMSPFTNMSASKKRKADDDGDEMSVSPMSSPAISNRQLTRPPKRARAAELVGRPLPLPRLLEALDASQLRTILQTICDQRPDIAHQVSEHAPRPTAASTLHILGEYQGRLRSAMPYGHSSADYNYYRVKQPLVALIEAIADFTRQFLPPVESQTSASLEYLDGATKIIHQLPDWDNPTYRQHKEGAYDEIARAWAVVIQEVSKRGVGFNSILTSEHWDQTLNKHNNQSGGQLNHAMSAMSAHVGWMGMGANGSASSSNDPNSIRNQLMNGTFGAPVRVGPW</sequence>
<keyword evidence="8" id="KW-0261">Viral envelope protein</keyword>
<evidence type="ECO:0000256" key="4">
    <source>
        <dbReference type="ARBA" id="ARBA00023242"/>
    </source>
</evidence>
<dbReference type="PANTHER" id="PTHR28032">
    <property type="entry name" value="FI02826P"/>
    <property type="match status" value="1"/>
</dbReference>
<keyword evidence="9" id="KW-1185">Reference proteome</keyword>
<dbReference type="eggNOG" id="ENOG502RNK4">
    <property type="taxonomic scope" value="Eukaryota"/>
</dbReference>
<dbReference type="Pfam" id="PF08559">
    <property type="entry name" value="Cut8"/>
    <property type="match status" value="1"/>
</dbReference>
<dbReference type="InterPro" id="IPR038422">
    <property type="entry name" value="Cut8/Sts1_sf"/>
</dbReference>
<comment type="subcellular location">
    <subcellularLocation>
        <location evidence="6">Cytoplasm</location>
    </subcellularLocation>
    <subcellularLocation>
        <location evidence="6">Nucleus</location>
    </subcellularLocation>
</comment>
<evidence type="ECO:0000256" key="2">
    <source>
        <dbReference type="ARBA" id="ARBA00011464"/>
    </source>
</evidence>
<dbReference type="GO" id="GO:0015031">
    <property type="term" value="P:protein transport"/>
    <property type="evidence" value="ECO:0007669"/>
    <property type="project" value="UniProtKB-UniRule"/>
</dbReference>
<feature type="compositionally biased region" description="Polar residues" evidence="7">
    <location>
        <begin position="51"/>
        <end position="63"/>
    </location>
</feature>
<dbReference type="InterPro" id="IPR013868">
    <property type="entry name" value="Cut8/Sts1_fam"/>
</dbReference>
<comment type="function">
    <text evidence="5 6">Involved in ubiquitin-mediated protein degradation. Regulatory factor in the ubiquitin/proteasome pathway that controls the turnover of proteasome substrates. Targets proteasomes to the nucleus and facilitates the degradation of nuclear proteins.</text>
</comment>
<dbReference type="GO" id="GO:0031965">
    <property type="term" value="C:nuclear membrane"/>
    <property type="evidence" value="ECO:0007669"/>
    <property type="project" value="TreeGrafter"/>
</dbReference>
<dbReference type="HOGENOM" id="CLU_033658_0_0_1"/>
<protein>
    <recommendedName>
        <fullName evidence="3 6">Tethering factor for nuclear proteasome STS1</fullName>
    </recommendedName>
</protein>
<keyword evidence="6" id="KW-0963">Cytoplasm</keyword>
<dbReference type="GO" id="GO:0005737">
    <property type="term" value="C:cytoplasm"/>
    <property type="evidence" value="ECO:0007669"/>
    <property type="project" value="UniProtKB-SubCell"/>
</dbReference>
<dbReference type="GO" id="GO:0031144">
    <property type="term" value="P:proteasome localization"/>
    <property type="evidence" value="ECO:0007669"/>
    <property type="project" value="UniProtKB-UniRule"/>
</dbReference>
<keyword evidence="8" id="KW-0946">Virion</keyword>
<dbReference type="OrthoDB" id="10061064at2759"/>
<comment type="similarity">
    <text evidence="1 6">Belongs to the cut8/STS1 family.</text>
</comment>
<dbReference type="Proteomes" id="UP000016923">
    <property type="component" value="Unassembled WGS sequence"/>
</dbReference>
<accession>S3D498</accession>
<dbReference type="VEuPathDB" id="FungiDB:F503_00973"/>
<dbReference type="PANTHER" id="PTHR28032:SF1">
    <property type="entry name" value="FI02826P"/>
    <property type="match status" value="1"/>
</dbReference>
<dbReference type="Gene3D" id="1.20.58.1590">
    <property type="entry name" value="Tethering factor for nuclear proteasome Cut8/Sts1"/>
    <property type="match status" value="1"/>
</dbReference>
<organism evidence="8 9">
    <name type="scientific">Ophiostoma piceae (strain UAMH 11346)</name>
    <name type="common">Sap stain fungus</name>
    <dbReference type="NCBI Taxonomy" id="1262450"/>
    <lineage>
        <taxon>Eukaryota</taxon>
        <taxon>Fungi</taxon>
        <taxon>Dikarya</taxon>
        <taxon>Ascomycota</taxon>
        <taxon>Pezizomycotina</taxon>
        <taxon>Sordariomycetes</taxon>
        <taxon>Sordariomycetidae</taxon>
        <taxon>Ophiostomatales</taxon>
        <taxon>Ophiostomataceae</taxon>
        <taxon>Ophiostoma</taxon>
    </lineage>
</organism>
<dbReference type="AlphaFoldDB" id="S3D498"/>
<dbReference type="STRING" id="1262450.S3D498"/>
<evidence type="ECO:0000256" key="3">
    <source>
        <dbReference type="ARBA" id="ARBA00016204"/>
    </source>
</evidence>
<proteinExistence type="inferred from homology"/>
<evidence type="ECO:0000313" key="9">
    <source>
        <dbReference type="Proteomes" id="UP000016923"/>
    </source>
</evidence>